<sequence length="39" mass="4634">LGQELPHETIWVAKRHPRSQESDWRIPTRAEFGPKRPLN</sequence>
<evidence type="ECO:0000313" key="2">
    <source>
        <dbReference type="EMBL" id="ABD75064.1"/>
    </source>
</evidence>
<organism evidence="2">
    <name type="scientific">Ensifer adhaerens</name>
    <name type="common">Sinorhizobium morelense</name>
    <dbReference type="NCBI Taxonomy" id="106592"/>
    <lineage>
        <taxon>Bacteria</taxon>
        <taxon>Pseudomonadati</taxon>
        <taxon>Pseudomonadota</taxon>
        <taxon>Alphaproteobacteria</taxon>
        <taxon>Hyphomicrobiales</taxon>
        <taxon>Rhizobiaceae</taxon>
        <taxon>Sinorhizobium/Ensifer group</taxon>
        <taxon>Ensifer</taxon>
    </lineage>
</organism>
<accession>D1CTB0</accession>
<protein>
    <submittedName>
        <fullName evidence="2">Uncharacterized protein</fullName>
    </submittedName>
</protein>
<proteinExistence type="predicted"/>
<reference evidence="2" key="1">
    <citation type="submission" date="2006-02" db="EMBL/GenBank/DDBJ databases">
        <title>Sampling the accessory genome of the Sinorhizobium genus by suppressive subtractive hybridization.</title>
        <authorList>
            <person name="Moulin L."/>
            <person name="Ghazoui Z."/>
            <person name="Young P."/>
        </authorList>
    </citation>
    <scope>NUCLEOTIDE SEQUENCE</scope>
    <source>
        <strain evidence="2">LMG21331</strain>
    </source>
</reference>
<feature type="compositionally biased region" description="Basic and acidic residues" evidence="1">
    <location>
        <begin position="18"/>
        <end position="39"/>
    </location>
</feature>
<feature type="region of interest" description="Disordered" evidence="1">
    <location>
        <begin position="16"/>
        <end position="39"/>
    </location>
</feature>
<dbReference type="EMBL" id="DQ403542">
    <property type="protein sequence ID" value="ABD75064.1"/>
    <property type="molecule type" value="Genomic_DNA"/>
</dbReference>
<dbReference type="AlphaFoldDB" id="D1CTB0"/>
<feature type="non-terminal residue" evidence="2">
    <location>
        <position position="1"/>
    </location>
</feature>
<evidence type="ECO:0000256" key="1">
    <source>
        <dbReference type="SAM" id="MobiDB-lite"/>
    </source>
</evidence>
<name>D1CTB0_ENSAD</name>